<dbReference type="Gene3D" id="4.10.240.10">
    <property type="entry name" value="Zn(2)-C6 fungal-type DNA-binding domain"/>
    <property type="match status" value="1"/>
</dbReference>
<dbReference type="InterPro" id="IPR053181">
    <property type="entry name" value="EcdB-like_regulator"/>
</dbReference>
<evidence type="ECO:0000313" key="3">
    <source>
        <dbReference type="EMBL" id="KAH3683947.1"/>
    </source>
</evidence>
<dbReference type="OrthoDB" id="4356994at2759"/>
<gene>
    <name evidence="3" type="ORF">WICPIJ_005080</name>
</gene>
<dbReference type="SMART" id="SM00066">
    <property type="entry name" value="GAL4"/>
    <property type="match status" value="1"/>
</dbReference>
<organism evidence="3 4">
    <name type="scientific">Wickerhamomyces pijperi</name>
    <name type="common">Yeast</name>
    <name type="synonym">Pichia pijperi</name>
    <dbReference type="NCBI Taxonomy" id="599730"/>
    <lineage>
        <taxon>Eukaryota</taxon>
        <taxon>Fungi</taxon>
        <taxon>Dikarya</taxon>
        <taxon>Ascomycota</taxon>
        <taxon>Saccharomycotina</taxon>
        <taxon>Saccharomycetes</taxon>
        <taxon>Phaffomycetales</taxon>
        <taxon>Wickerhamomycetaceae</taxon>
        <taxon>Wickerhamomyces</taxon>
    </lineage>
</organism>
<evidence type="ECO:0000313" key="4">
    <source>
        <dbReference type="Proteomes" id="UP000774326"/>
    </source>
</evidence>
<dbReference type="CDD" id="cd00067">
    <property type="entry name" value="GAL4"/>
    <property type="match status" value="1"/>
</dbReference>
<dbReference type="CDD" id="cd12148">
    <property type="entry name" value="fungal_TF_MHR"/>
    <property type="match status" value="1"/>
</dbReference>
<dbReference type="Pfam" id="PF00172">
    <property type="entry name" value="Zn_clus"/>
    <property type="match status" value="1"/>
</dbReference>
<name>A0A9P8Q4R0_WICPI</name>
<dbReference type="EMBL" id="JAEUBG010002847">
    <property type="protein sequence ID" value="KAH3683947.1"/>
    <property type="molecule type" value="Genomic_DNA"/>
</dbReference>
<proteinExistence type="predicted"/>
<dbReference type="PANTHER" id="PTHR47785:SF5">
    <property type="entry name" value="ZN(II)2CYS6 TRANSCRIPTION FACTOR (EUROFUNG)"/>
    <property type="match status" value="1"/>
</dbReference>
<dbReference type="SUPFAM" id="SSF57701">
    <property type="entry name" value="Zn2/Cys6 DNA-binding domain"/>
    <property type="match status" value="1"/>
</dbReference>
<sequence>MNNQGNHYHQSFNADTGRDDNGNAVPNPESGDVDEVNTPNFGLPVNGLPQFPVTNTNITTTTTTTTTTDRWDIFGEIPILPVPSSVETSLSPAQQQQHQQQQISPALDSSREPQSRSRKRLKSNSPNSGASSSSVRKRTLTACESCRIKKIKCDLNKPTCTNCVKFSMNCIYRQTNIEPVVQPTPIPVPAQDQSDSANMDKREEAMRDLANSSVLSSERGTMTSLMGNSNWLVNIENLITWDVYSQFNSTHNLRSINTRLVLYSGFHGYDLQQGLFTEEGLSSMSSDLLNNFDTYVSNYSKFVQDKNPFIDLEKLKYTVQFIKDSQSLDIFKLNFDSEMIPLPSILLICSCSLLSRPFDVRSQQQQQQQQQTFRTSKEEKGANFAKSLAYFQLANQLQASVSHRIQDFDLNIIQFYLLSSTFLMLNMKPMQTWDLIHRSSIRIITILESLKSSSQKFSQRDFKNIERFFFTCFKYESELRVELSPLVPSSGIIHYPFPALYPTVPPISGRSIEEQTSWFYYLTELSLRKLENRILDVFYTIDSSSVNNEKEGEFVSDNYDLNWDKKWTLMSAIAKGAEFLADVKKIEVQMLLFLKPALSQLDQDSLAEILKPHGFVLKDFLNESDLKKLEKRKKQKSPKTPDSGGSTTAESTAGNTPKEGVSDVPEVLNYIKTRMLVLKALLFRPILYHVYKMNRVEILAALANNTFLKNLIQQGVDSWDHLDVSLAKHRHYGSWFFLRHLVSISTLFYGLFIKLRNELMDVEKVKEGFVTVIDILNYWIDECPEFKESIDLMNEFLEDIDKMD</sequence>
<dbReference type="PROSITE" id="PS00463">
    <property type="entry name" value="ZN2_CY6_FUNGAL_1"/>
    <property type="match status" value="1"/>
</dbReference>
<evidence type="ECO:0000259" key="2">
    <source>
        <dbReference type="PROSITE" id="PS50048"/>
    </source>
</evidence>
<reference evidence="3" key="2">
    <citation type="submission" date="2021-01" db="EMBL/GenBank/DDBJ databases">
        <authorList>
            <person name="Schikora-Tamarit M.A."/>
        </authorList>
    </citation>
    <scope>NUCLEOTIDE SEQUENCE</scope>
    <source>
        <strain evidence="3">CBS2887</strain>
    </source>
</reference>
<feature type="region of interest" description="Disordered" evidence="1">
    <location>
        <begin position="630"/>
        <end position="660"/>
    </location>
</feature>
<keyword evidence="4" id="KW-1185">Reference proteome</keyword>
<evidence type="ECO:0000256" key="1">
    <source>
        <dbReference type="SAM" id="MobiDB-lite"/>
    </source>
</evidence>
<dbReference type="PROSITE" id="PS50048">
    <property type="entry name" value="ZN2_CY6_FUNGAL_2"/>
    <property type="match status" value="1"/>
</dbReference>
<dbReference type="GO" id="GO:0008270">
    <property type="term" value="F:zinc ion binding"/>
    <property type="evidence" value="ECO:0007669"/>
    <property type="project" value="InterPro"/>
</dbReference>
<accession>A0A9P8Q4R0</accession>
<protein>
    <recommendedName>
        <fullName evidence="2">Zn(2)-C6 fungal-type domain-containing protein</fullName>
    </recommendedName>
</protein>
<feature type="region of interest" description="Disordered" evidence="1">
    <location>
        <begin position="1"/>
        <end position="72"/>
    </location>
</feature>
<feature type="compositionally biased region" description="Low complexity" evidence="1">
    <location>
        <begin position="54"/>
        <end position="68"/>
    </location>
</feature>
<feature type="compositionally biased region" description="Low complexity" evidence="1">
    <location>
        <begin position="123"/>
        <end position="134"/>
    </location>
</feature>
<dbReference type="AlphaFoldDB" id="A0A9P8Q4R0"/>
<dbReference type="InterPro" id="IPR001138">
    <property type="entry name" value="Zn2Cys6_DnaBD"/>
</dbReference>
<comment type="caution">
    <text evidence="3">The sequence shown here is derived from an EMBL/GenBank/DDBJ whole genome shotgun (WGS) entry which is preliminary data.</text>
</comment>
<dbReference type="Proteomes" id="UP000774326">
    <property type="component" value="Unassembled WGS sequence"/>
</dbReference>
<reference evidence="3" key="1">
    <citation type="journal article" date="2021" name="Open Biol.">
        <title>Shared evolutionary footprints suggest mitochondrial oxidative damage underlies multiple complex I losses in fungi.</title>
        <authorList>
            <person name="Schikora-Tamarit M.A."/>
            <person name="Marcet-Houben M."/>
            <person name="Nosek J."/>
            <person name="Gabaldon T."/>
        </authorList>
    </citation>
    <scope>NUCLEOTIDE SEQUENCE</scope>
    <source>
        <strain evidence="3">CBS2887</strain>
    </source>
</reference>
<dbReference type="PANTHER" id="PTHR47785">
    <property type="entry name" value="ZN(II)2CYS6 TRANSCRIPTION FACTOR (EUROFUNG)-RELATED-RELATED"/>
    <property type="match status" value="1"/>
</dbReference>
<feature type="region of interest" description="Disordered" evidence="1">
    <location>
        <begin position="84"/>
        <end position="136"/>
    </location>
</feature>
<dbReference type="GO" id="GO:0000981">
    <property type="term" value="F:DNA-binding transcription factor activity, RNA polymerase II-specific"/>
    <property type="evidence" value="ECO:0007669"/>
    <property type="project" value="InterPro"/>
</dbReference>
<feature type="domain" description="Zn(2)-C6 fungal-type" evidence="2">
    <location>
        <begin position="142"/>
        <end position="172"/>
    </location>
</feature>
<dbReference type="InterPro" id="IPR036864">
    <property type="entry name" value="Zn2-C6_fun-type_DNA-bd_sf"/>
</dbReference>
<feature type="compositionally biased region" description="Polar residues" evidence="1">
    <location>
        <begin position="1"/>
        <end position="14"/>
    </location>
</feature>
<feature type="compositionally biased region" description="Polar residues" evidence="1">
    <location>
        <begin position="643"/>
        <end position="655"/>
    </location>
</feature>